<accession>A0AAD7MCB8</accession>
<protein>
    <submittedName>
        <fullName evidence="1">Uncharacterized protein</fullName>
    </submittedName>
</protein>
<keyword evidence="2" id="KW-1185">Reference proteome</keyword>
<organism evidence="1 2">
    <name type="scientific">Mycena rosella</name>
    <name type="common">Pink bonnet</name>
    <name type="synonym">Agaricus rosellus</name>
    <dbReference type="NCBI Taxonomy" id="1033263"/>
    <lineage>
        <taxon>Eukaryota</taxon>
        <taxon>Fungi</taxon>
        <taxon>Dikarya</taxon>
        <taxon>Basidiomycota</taxon>
        <taxon>Agaricomycotina</taxon>
        <taxon>Agaricomycetes</taxon>
        <taxon>Agaricomycetidae</taxon>
        <taxon>Agaricales</taxon>
        <taxon>Marasmiineae</taxon>
        <taxon>Mycenaceae</taxon>
        <taxon>Mycena</taxon>
    </lineage>
</organism>
<dbReference type="Proteomes" id="UP001221757">
    <property type="component" value="Unassembled WGS sequence"/>
</dbReference>
<reference evidence="1" key="1">
    <citation type="submission" date="2023-03" db="EMBL/GenBank/DDBJ databases">
        <title>Massive genome expansion in bonnet fungi (Mycena s.s.) driven by repeated elements and novel gene families across ecological guilds.</title>
        <authorList>
            <consortium name="Lawrence Berkeley National Laboratory"/>
            <person name="Harder C.B."/>
            <person name="Miyauchi S."/>
            <person name="Viragh M."/>
            <person name="Kuo A."/>
            <person name="Thoen E."/>
            <person name="Andreopoulos B."/>
            <person name="Lu D."/>
            <person name="Skrede I."/>
            <person name="Drula E."/>
            <person name="Henrissat B."/>
            <person name="Morin E."/>
            <person name="Kohler A."/>
            <person name="Barry K."/>
            <person name="LaButti K."/>
            <person name="Morin E."/>
            <person name="Salamov A."/>
            <person name="Lipzen A."/>
            <person name="Mereny Z."/>
            <person name="Hegedus B."/>
            <person name="Baldrian P."/>
            <person name="Stursova M."/>
            <person name="Weitz H."/>
            <person name="Taylor A."/>
            <person name="Grigoriev I.V."/>
            <person name="Nagy L.G."/>
            <person name="Martin F."/>
            <person name="Kauserud H."/>
        </authorList>
    </citation>
    <scope>NUCLEOTIDE SEQUENCE</scope>
    <source>
        <strain evidence="1">CBHHK067</strain>
    </source>
</reference>
<dbReference type="AlphaFoldDB" id="A0AAD7MCB8"/>
<proteinExistence type="predicted"/>
<sequence>MVTSIRDVPSILVVSVSFAKLVIDEFIGFKTPTREKSLRLTGLIYHSEMARHFTSMVLDKKGYLWYHDGITTRSRCTLVGHWSTLDKLGLHRRGDYKLSAAIYADSNV</sequence>
<evidence type="ECO:0000313" key="2">
    <source>
        <dbReference type="Proteomes" id="UP001221757"/>
    </source>
</evidence>
<evidence type="ECO:0000313" key="1">
    <source>
        <dbReference type="EMBL" id="KAJ7710361.1"/>
    </source>
</evidence>
<gene>
    <name evidence="1" type="ORF">B0H17DRAFT_915026</name>
</gene>
<dbReference type="EMBL" id="JARKIE010000001">
    <property type="protein sequence ID" value="KAJ7710361.1"/>
    <property type="molecule type" value="Genomic_DNA"/>
</dbReference>
<comment type="caution">
    <text evidence="1">The sequence shown here is derived from an EMBL/GenBank/DDBJ whole genome shotgun (WGS) entry which is preliminary data.</text>
</comment>
<name>A0AAD7MCB8_MYCRO</name>